<evidence type="ECO:0000313" key="7">
    <source>
        <dbReference type="Proteomes" id="UP000600946"/>
    </source>
</evidence>
<evidence type="ECO:0000256" key="1">
    <source>
        <dbReference type="ARBA" id="ARBA00001954"/>
    </source>
</evidence>
<dbReference type="Gene3D" id="3.60.130.10">
    <property type="entry name" value="Clavaminate synthase-like"/>
    <property type="match status" value="1"/>
</dbReference>
<accession>A0ABQ3AJA0</accession>
<dbReference type="GeneID" id="96293218"/>
<organism evidence="6 7">
    <name type="scientific">Streptomyces xanthochromogenes</name>
    <dbReference type="NCBI Taxonomy" id="67384"/>
    <lineage>
        <taxon>Bacteria</taxon>
        <taxon>Bacillati</taxon>
        <taxon>Actinomycetota</taxon>
        <taxon>Actinomycetes</taxon>
        <taxon>Kitasatosporales</taxon>
        <taxon>Streptomycetaceae</taxon>
        <taxon>Streptomyces</taxon>
    </lineage>
</organism>
<comment type="caution">
    <text evidence="6">The sequence shown here is derived from an EMBL/GenBank/DDBJ whole genome shotgun (WGS) entry which is preliminary data.</text>
</comment>
<evidence type="ECO:0000256" key="2">
    <source>
        <dbReference type="ARBA" id="ARBA00023002"/>
    </source>
</evidence>
<reference evidence="7" key="1">
    <citation type="journal article" date="2019" name="Int. J. Syst. Evol. Microbiol.">
        <title>The Global Catalogue of Microorganisms (GCM) 10K type strain sequencing project: providing services to taxonomists for standard genome sequencing and annotation.</title>
        <authorList>
            <consortium name="The Broad Institute Genomics Platform"/>
            <consortium name="The Broad Institute Genome Sequencing Center for Infectious Disease"/>
            <person name="Wu L."/>
            <person name="Ma J."/>
        </authorList>
    </citation>
    <scope>NUCLEOTIDE SEQUENCE [LARGE SCALE GENOMIC DNA]</scope>
    <source>
        <strain evidence="7">JCM 4594</strain>
    </source>
</reference>
<proteinExistence type="predicted"/>
<protein>
    <recommendedName>
        <fullName evidence="5">TauD/TfdA-like domain-containing protein</fullName>
    </recommendedName>
</protein>
<keyword evidence="3" id="KW-0408">Iron</keyword>
<name>A0ABQ3AJA0_9ACTN</name>
<sequence length="316" mass="34334">MENVANDGLWAPAGITPAQTGTEPNAGGLAAHLGSLDDLGGLLAREKALVFRGFGVQPGELDEVMDLLLPNRLAYVHGNSPRTKVGSNVYTSTEYPAEYSISMHNEMSYAHQWPARLLFYCETAPHTGGATPVIDGTRWLGCLDDEVREAFAGGVRYSQNLHGGMGLGKSWQDTFETAERGRVEEFLGASGADWKWQPDGSLRVTQLRPATVTHPVTGDEVWFNQADQWHPASLGDDTAKALASIMPAEELPQSVSFADGSPIPDAYVLQIRDRGLDNAVDVDWRRGDLLLIDNVLVGHGRRPFTGPRRVLVAMSD</sequence>
<evidence type="ECO:0000313" key="6">
    <source>
        <dbReference type="EMBL" id="GGY52184.1"/>
    </source>
</evidence>
<dbReference type="Proteomes" id="UP000600946">
    <property type="component" value="Unassembled WGS sequence"/>
</dbReference>
<dbReference type="InterPro" id="IPR050411">
    <property type="entry name" value="AlphaKG_dependent_hydroxylases"/>
</dbReference>
<gene>
    <name evidence="6" type="ORF">GCM10010326_52950</name>
</gene>
<dbReference type="Pfam" id="PF02668">
    <property type="entry name" value="TauD"/>
    <property type="match status" value="1"/>
</dbReference>
<dbReference type="EMBL" id="BMUU01000010">
    <property type="protein sequence ID" value="GGY52184.1"/>
    <property type="molecule type" value="Genomic_DNA"/>
</dbReference>
<dbReference type="InterPro" id="IPR003819">
    <property type="entry name" value="TauD/TfdA-like"/>
</dbReference>
<keyword evidence="7" id="KW-1185">Reference proteome</keyword>
<evidence type="ECO:0000256" key="3">
    <source>
        <dbReference type="ARBA" id="ARBA00023004"/>
    </source>
</evidence>
<dbReference type="SUPFAM" id="SSF51197">
    <property type="entry name" value="Clavaminate synthase-like"/>
    <property type="match status" value="1"/>
</dbReference>
<keyword evidence="2" id="KW-0560">Oxidoreductase</keyword>
<dbReference type="InterPro" id="IPR042098">
    <property type="entry name" value="TauD-like_sf"/>
</dbReference>
<keyword evidence="4" id="KW-0045">Antibiotic biosynthesis</keyword>
<dbReference type="PANTHER" id="PTHR10696">
    <property type="entry name" value="GAMMA-BUTYROBETAINE HYDROXYLASE-RELATED"/>
    <property type="match status" value="1"/>
</dbReference>
<dbReference type="PANTHER" id="PTHR10696:SF56">
    <property type="entry name" value="TAUD_TFDA-LIKE DOMAIN-CONTAINING PROTEIN"/>
    <property type="match status" value="1"/>
</dbReference>
<dbReference type="RefSeq" id="WP_161246982.1">
    <property type="nucleotide sequence ID" value="NZ_BMUU01000010.1"/>
</dbReference>
<evidence type="ECO:0000256" key="4">
    <source>
        <dbReference type="ARBA" id="ARBA00023194"/>
    </source>
</evidence>
<evidence type="ECO:0000259" key="5">
    <source>
        <dbReference type="Pfam" id="PF02668"/>
    </source>
</evidence>
<comment type="cofactor">
    <cofactor evidence="1">
        <name>Fe(2+)</name>
        <dbReference type="ChEBI" id="CHEBI:29033"/>
    </cofactor>
</comment>
<feature type="domain" description="TauD/TfdA-like" evidence="5">
    <location>
        <begin position="36"/>
        <end position="312"/>
    </location>
</feature>